<dbReference type="Gene3D" id="3.40.50.620">
    <property type="entry name" value="HUPs"/>
    <property type="match status" value="1"/>
</dbReference>
<evidence type="ECO:0000256" key="4">
    <source>
        <dbReference type="ARBA" id="ARBA00022598"/>
    </source>
</evidence>
<proteinExistence type="predicted"/>
<reference evidence="10 11" key="1">
    <citation type="submission" date="2019-04" db="EMBL/GenBank/DDBJ databases">
        <title>Draft genome sequences for three unisolated Alnus-infective Frankia Sp+ strains, AgTrS, AiOr and AvVan, the first sequenced Frankia strains able to sporulate in-planta.</title>
        <authorList>
            <person name="Bethencourt L."/>
            <person name="Vautrin F."/>
            <person name="Taib N."/>
            <person name="Dubost A."/>
            <person name="Castro-Garcia L."/>
            <person name="Imbaud O."/>
            <person name="Abrouk D."/>
            <person name="Fournier P."/>
            <person name="Briolay J."/>
            <person name="Nguyen A."/>
            <person name="Normand P."/>
            <person name="Fernandez M.P."/>
            <person name="Brochier-Armanet C."/>
            <person name="Herrera-Belaroussi A."/>
        </authorList>
    </citation>
    <scope>NUCLEOTIDE SEQUENCE [LARGE SCALE GENOMIC DNA]</scope>
    <source>
        <strain evidence="10 11">AvVan</strain>
    </source>
</reference>
<dbReference type="UniPathway" id="UPA00068">
    <property type="reaction ID" value="UER00113"/>
</dbReference>
<protein>
    <recommendedName>
        <fullName evidence="2">argininosuccinate synthase</fullName>
        <ecNumber evidence="2">6.3.4.5</ecNumber>
    </recommendedName>
</protein>
<organism evidence="10 11">
    <name type="scientific">Candidatus Frankia alpina</name>
    <dbReference type="NCBI Taxonomy" id="2699483"/>
    <lineage>
        <taxon>Bacteria</taxon>
        <taxon>Bacillati</taxon>
        <taxon>Actinomycetota</taxon>
        <taxon>Actinomycetes</taxon>
        <taxon>Frankiales</taxon>
        <taxon>Frankiaceae</taxon>
        <taxon>Frankia</taxon>
    </lineage>
</organism>
<keyword evidence="11" id="KW-1185">Reference proteome</keyword>
<evidence type="ECO:0000313" key="10">
    <source>
        <dbReference type="EMBL" id="THJ76083.1"/>
    </source>
</evidence>
<dbReference type="PANTHER" id="PTHR11587:SF2">
    <property type="entry name" value="ARGININOSUCCINATE SYNTHASE"/>
    <property type="match status" value="1"/>
</dbReference>
<dbReference type="Pfam" id="PF00764">
    <property type="entry name" value="Arginosuc_synth"/>
    <property type="match status" value="1"/>
</dbReference>
<dbReference type="GO" id="GO:0000053">
    <property type="term" value="P:argininosuccinate metabolic process"/>
    <property type="evidence" value="ECO:0007669"/>
    <property type="project" value="TreeGrafter"/>
</dbReference>
<dbReference type="AlphaFoldDB" id="A0A4S5EUR9"/>
<evidence type="ECO:0000256" key="7">
    <source>
        <dbReference type="ARBA" id="ARBA00022840"/>
    </source>
</evidence>
<dbReference type="GO" id="GO:0005737">
    <property type="term" value="C:cytoplasm"/>
    <property type="evidence" value="ECO:0007669"/>
    <property type="project" value="TreeGrafter"/>
</dbReference>
<dbReference type="NCBIfam" id="NF038212">
    <property type="entry name" value="argG_rel"/>
    <property type="match status" value="1"/>
</dbReference>
<dbReference type="InterPro" id="IPR048267">
    <property type="entry name" value="Arginosuc_syn_N"/>
</dbReference>
<comment type="pathway">
    <text evidence="1">Amino-acid biosynthesis; L-arginine biosynthesis; L-arginine from L-ornithine and carbamoyl phosphate: step 2/3.</text>
</comment>
<dbReference type="GO" id="GO:0000050">
    <property type="term" value="P:urea cycle"/>
    <property type="evidence" value="ECO:0007669"/>
    <property type="project" value="TreeGrafter"/>
</dbReference>
<dbReference type="GO" id="GO:0004055">
    <property type="term" value="F:argininosuccinate synthase activity"/>
    <property type="evidence" value="ECO:0007669"/>
    <property type="project" value="UniProtKB-EC"/>
</dbReference>
<name>A0A4S5EUR9_9ACTN</name>
<keyword evidence="3" id="KW-0055">Arginine biosynthesis</keyword>
<comment type="caution">
    <text evidence="10">The sequence shown here is derived from an EMBL/GenBank/DDBJ whole genome shotgun (WGS) entry which is preliminary data.</text>
</comment>
<dbReference type="InterPro" id="IPR048268">
    <property type="entry name" value="Arginosuc_syn_C"/>
</dbReference>
<evidence type="ECO:0000256" key="3">
    <source>
        <dbReference type="ARBA" id="ARBA00022571"/>
    </source>
</evidence>
<dbReference type="GO" id="GO:0006526">
    <property type="term" value="P:L-arginine biosynthetic process"/>
    <property type="evidence" value="ECO:0007669"/>
    <property type="project" value="UniProtKB-UniPathway"/>
</dbReference>
<evidence type="ECO:0000256" key="5">
    <source>
        <dbReference type="ARBA" id="ARBA00022605"/>
    </source>
</evidence>
<evidence type="ECO:0000256" key="1">
    <source>
        <dbReference type="ARBA" id="ARBA00004967"/>
    </source>
</evidence>
<dbReference type="PANTHER" id="PTHR11587">
    <property type="entry name" value="ARGININOSUCCINATE SYNTHASE"/>
    <property type="match status" value="1"/>
</dbReference>
<dbReference type="SUPFAM" id="SSF69864">
    <property type="entry name" value="Argininosuccinate synthetase, C-terminal domain"/>
    <property type="match status" value="1"/>
</dbReference>
<evidence type="ECO:0000256" key="6">
    <source>
        <dbReference type="ARBA" id="ARBA00022741"/>
    </source>
</evidence>
<keyword evidence="6" id="KW-0547">Nucleotide-binding</keyword>
<dbReference type="EMBL" id="SSXH01000018">
    <property type="protein sequence ID" value="THJ76083.1"/>
    <property type="molecule type" value="Genomic_DNA"/>
</dbReference>
<evidence type="ECO:0000256" key="2">
    <source>
        <dbReference type="ARBA" id="ARBA00012286"/>
    </source>
</evidence>
<keyword evidence="7" id="KW-0067">ATP-binding</keyword>
<dbReference type="SUPFAM" id="SSF52402">
    <property type="entry name" value="Adenine nucleotide alpha hydrolases-like"/>
    <property type="match status" value="1"/>
</dbReference>
<evidence type="ECO:0000259" key="9">
    <source>
        <dbReference type="Pfam" id="PF20979"/>
    </source>
</evidence>
<dbReference type="EC" id="6.3.4.5" evidence="2"/>
<evidence type="ECO:0000313" key="11">
    <source>
        <dbReference type="Proteomes" id="UP000305282"/>
    </source>
</evidence>
<dbReference type="Pfam" id="PF20979">
    <property type="entry name" value="Arginosuc_syn_C"/>
    <property type="match status" value="1"/>
</dbReference>
<dbReference type="Gene3D" id="3.90.1260.10">
    <property type="entry name" value="Argininosuccinate synthetase, chain A, domain 2"/>
    <property type="match status" value="1"/>
</dbReference>
<evidence type="ECO:0000259" key="8">
    <source>
        <dbReference type="Pfam" id="PF00764"/>
    </source>
</evidence>
<dbReference type="Proteomes" id="UP000305282">
    <property type="component" value="Unassembled WGS sequence"/>
</dbReference>
<gene>
    <name evidence="10" type="ORF">E7Y31_01825</name>
</gene>
<keyword evidence="5" id="KW-0028">Amino-acid biosynthesis</keyword>
<sequence>MHTPPIRSFHQIESGIDPAVPIVTLFSGGLDSSYLLLRLRQVGLTAIHAVSVDLGEDESSAYKQQIADALGVKLHVLDRRQEFAASFVAPAIAAQAVYLGVHPVSSTLSRPLIAQSAVELAATLGAQAIIHTANRSQNTLRRLNGALSLLGYQGLYGSPYDLDPVDREDKLRALQAAGVDLLDGRVVSGDSNLWCREFESGILDDPEEHAVPDSMYRWSALDTQAAPRSLTVSFEAGRPVAVDGERLPLVELIAGLNDNVGQYGLGRYSGLEHLDHGEKVLEIREMPAAWLLLGSYRHVETACLDAELMREKQHLEQIWVREALEGRWFGELRLAAQQFIDACAGQTTGSVTWQLHVGGGETRAIVAPRPRYLRDRERWEAQSIALEAAPYSAPLPPLV</sequence>
<accession>A0A4S5EUR9</accession>
<dbReference type="OrthoDB" id="9801641at2"/>
<dbReference type="InterPro" id="IPR014729">
    <property type="entry name" value="Rossmann-like_a/b/a_fold"/>
</dbReference>
<feature type="domain" description="Arginosuccinate synthase C-terminal" evidence="9">
    <location>
        <begin position="188"/>
        <end position="358"/>
    </location>
</feature>
<feature type="domain" description="Arginosuccinate synthase-like N-terminal" evidence="8">
    <location>
        <begin position="22"/>
        <end position="135"/>
    </location>
</feature>
<dbReference type="GO" id="GO:0005524">
    <property type="term" value="F:ATP binding"/>
    <property type="evidence" value="ECO:0007669"/>
    <property type="project" value="UniProtKB-KW"/>
</dbReference>
<dbReference type="InterPro" id="IPR024074">
    <property type="entry name" value="AS_cat/multimer_dom_body"/>
</dbReference>
<keyword evidence="4" id="KW-0436">Ligase</keyword>
<dbReference type="InterPro" id="IPR001518">
    <property type="entry name" value="Arginosuc_synth"/>
</dbReference>